<dbReference type="InterPro" id="IPR006059">
    <property type="entry name" value="SBP"/>
</dbReference>
<dbReference type="InterPro" id="IPR050490">
    <property type="entry name" value="Bact_solute-bd_prot1"/>
</dbReference>
<dbReference type="EMBL" id="AP012029">
    <property type="protein sequence ID" value="BAJ63255.1"/>
    <property type="molecule type" value="Genomic_DNA"/>
</dbReference>
<dbReference type="PANTHER" id="PTHR43649">
    <property type="entry name" value="ARABINOSE-BINDING PROTEIN-RELATED"/>
    <property type="match status" value="1"/>
</dbReference>
<name>E8N491_ANATU</name>
<dbReference type="Proteomes" id="UP000008922">
    <property type="component" value="Chromosome"/>
</dbReference>
<dbReference type="SUPFAM" id="SSF53850">
    <property type="entry name" value="Periplasmic binding protein-like II"/>
    <property type="match status" value="1"/>
</dbReference>
<dbReference type="OrthoDB" id="9795467at2"/>
<protein>
    <submittedName>
        <fullName evidence="1">ABC transporter substrate binding protein</fullName>
    </submittedName>
</protein>
<gene>
    <name evidence="1" type="ordered locus">ANT_12210</name>
</gene>
<dbReference type="STRING" id="926569.ANT_12210"/>
<dbReference type="HOGENOM" id="CLU_031285_10_1_0"/>
<accession>E8N491</accession>
<organism evidence="1 2">
    <name type="scientific">Anaerolinea thermophila (strain DSM 14523 / JCM 11388 / NBRC 100420 / UNI-1)</name>
    <dbReference type="NCBI Taxonomy" id="926569"/>
    <lineage>
        <taxon>Bacteria</taxon>
        <taxon>Bacillati</taxon>
        <taxon>Chloroflexota</taxon>
        <taxon>Anaerolineae</taxon>
        <taxon>Anaerolineales</taxon>
        <taxon>Anaerolineaceae</taxon>
        <taxon>Anaerolinea</taxon>
    </lineage>
</organism>
<dbReference type="AlphaFoldDB" id="E8N491"/>
<evidence type="ECO:0000313" key="2">
    <source>
        <dbReference type="Proteomes" id="UP000008922"/>
    </source>
</evidence>
<dbReference type="PANTHER" id="PTHR43649:SF12">
    <property type="entry name" value="DIACETYLCHITOBIOSE BINDING PROTEIN DASA"/>
    <property type="match status" value="1"/>
</dbReference>
<proteinExistence type="predicted"/>
<evidence type="ECO:0000313" key="1">
    <source>
        <dbReference type="EMBL" id="BAJ63255.1"/>
    </source>
</evidence>
<reference evidence="1 2" key="1">
    <citation type="submission" date="2010-12" db="EMBL/GenBank/DDBJ databases">
        <title>Whole genome sequence of Anaerolinea thermophila UNI-1.</title>
        <authorList>
            <person name="Narita-Yamada S."/>
            <person name="Kishi E."/>
            <person name="Watanabe Y."/>
            <person name="Takasaki K."/>
            <person name="Ankai A."/>
            <person name="Oguchi A."/>
            <person name="Fukui S."/>
            <person name="Takahashi M."/>
            <person name="Yashiro I."/>
            <person name="Hosoyama A."/>
            <person name="Sekiguchi Y."/>
            <person name="Hanada S."/>
            <person name="Fujita N."/>
        </authorList>
    </citation>
    <scope>NUCLEOTIDE SEQUENCE [LARGE SCALE GENOMIC DNA]</scope>
    <source>
        <strain evidence="2">DSM 14523 / JCM 11388 / NBRC 100420 / UNI-1</strain>
    </source>
</reference>
<dbReference type="KEGG" id="atm:ANT_12210"/>
<dbReference type="InParanoid" id="E8N491"/>
<dbReference type="RefSeq" id="WP_013559643.1">
    <property type="nucleotide sequence ID" value="NC_014960.1"/>
</dbReference>
<sequence length="400" mass="44527">MAELNLSIMDRGPDTMTYLKPLLDQFYHQQNIRVNVNLIGWQNGRSELVRYAIYHNSPDVSEVGTTWTSDLIAMNALRPFSPNEIESMTQVGDFLPAAWESTHLAGKTDTVWSIPWLAESILVHYRKDLLAKAGLDPSTAFSTLPQFQKTAEALQAIGIPIPVALPGKNSNTVLLQALASWIWRFGGDFVSTDGKKILLTSPEAYNGMEAFFNLLKTATVEGLQLLDSLDVYGALHQGYAAIGLGALWLRNRTEATRPEIYEQLATARIPGIPFVGGSNLVIWRESRREQAALELVRFLTSPASQIYYGRGAGMLPTRIKTLNLEDYQSDPAAQAMIESLKAGRPFPSVPLWGIVEDRLKMALYQVWMSFMRNPNLNLRETLEQIIGQTAKQLSLTLSQG</sequence>
<dbReference type="Gene3D" id="3.40.190.10">
    <property type="entry name" value="Periplasmic binding protein-like II"/>
    <property type="match status" value="2"/>
</dbReference>
<keyword evidence="2" id="KW-1185">Reference proteome</keyword>
<dbReference type="Pfam" id="PF01547">
    <property type="entry name" value="SBP_bac_1"/>
    <property type="match status" value="1"/>
</dbReference>
<dbReference type="eggNOG" id="COG1653">
    <property type="taxonomic scope" value="Bacteria"/>
</dbReference>